<reference evidence="2" key="1">
    <citation type="submission" date="2021-03" db="EMBL/GenBank/DDBJ databases">
        <title>Draft genome sequence of rust myrtle Austropuccinia psidii MF-1, a brazilian biotype.</title>
        <authorList>
            <person name="Quecine M.C."/>
            <person name="Pachon D.M.R."/>
            <person name="Bonatelli M.L."/>
            <person name="Correr F.H."/>
            <person name="Franceschini L.M."/>
            <person name="Leite T.F."/>
            <person name="Margarido G.R.A."/>
            <person name="Almeida C.A."/>
            <person name="Ferrarezi J.A."/>
            <person name="Labate C.A."/>
        </authorList>
    </citation>
    <scope>NUCLEOTIDE SEQUENCE</scope>
    <source>
        <strain evidence="2">MF-1</strain>
    </source>
</reference>
<organism evidence="2 3">
    <name type="scientific">Austropuccinia psidii MF-1</name>
    <dbReference type="NCBI Taxonomy" id="1389203"/>
    <lineage>
        <taxon>Eukaryota</taxon>
        <taxon>Fungi</taxon>
        <taxon>Dikarya</taxon>
        <taxon>Basidiomycota</taxon>
        <taxon>Pucciniomycotina</taxon>
        <taxon>Pucciniomycetes</taxon>
        <taxon>Pucciniales</taxon>
        <taxon>Sphaerophragmiaceae</taxon>
        <taxon>Austropuccinia</taxon>
    </lineage>
</organism>
<name>A0A9Q3HIF4_9BASI</name>
<feature type="region of interest" description="Disordered" evidence="1">
    <location>
        <begin position="1"/>
        <end position="109"/>
    </location>
</feature>
<feature type="compositionally biased region" description="Basic and acidic residues" evidence="1">
    <location>
        <begin position="1"/>
        <end position="26"/>
    </location>
</feature>
<comment type="caution">
    <text evidence="2">The sequence shown here is derived from an EMBL/GenBank/DDBJ whole genome shotgun (WGS) entry which is preliminary data.</text>
</comment>
<feature type="compositionally biased region" description="Polar residues" evidence="1">
    <location>
        <begin position="97"/>
        <end position="109"/>
    </location>
</feature>
<feature type="compositionally biased region" description="Basic and acidic residues" evidence="1">
    <location>
        <begin position="39"/>
        <end position="56"/>
    </location>
</feature>
<gene>
    <name evidence="2" type="ORF">O181_046216</name>
</gene>
<dbReference type="Proteomes" id="UP000765509">
    <property type="component" value="Unassembled WGS sequence"/>
</dbReference>
<proteinExistence type="predicted"/>
<dbReference type="AlphaFoldDB" id="A0A9Q3HIF4"/>
<evidence type="ECO:0000313" key="3">
    <source>
        <dbReference type="Proteomes" id="UP000765509"/>
    </source>
</evidence>
<evidence type="ECO:0000256" key="1">
    <source>
        <dbReference type="SAM" id="MobiDB-lite"/>
    </source>
</evidence>
<dbReference type="EMBL" id="AVOT02019127">
    <property type="protein sequence ID" value="MBW0506501.1"/>
    <property type="molecule type" value="Genomic_DNA"/>
</dbReference>
<accession>A0A9Q3HIF4</accession>
<sequence length="109" mass="12596">MDNKLLHPSKEILGPRKDTGTSERLDTNVFERNSITDKSLVKKPENIIRRSEERQNPSRSSQSLCKQEYASKSFKKRELTPPEQSQGKVKMEETIPSELQNTQNIKESH</sequence>
<evidence type="ECO:0000313" key="2">
    <source>
        <dbReference type="EMBL" id="MBW0506501.1"/>
    </source>
</evidence>
<protein>
    <submittedName>
        <fullName evidence="2">Uncharacterized protein</fullName>
    </submittedName>
</protein>
<keyword evidence="3" id="KW-1185">Reference proteome</keyword>